<organism evidence="2 3">
    <name type="scientific">Lautropia dentalis</name>
    <dbReference type="NCBI Taxonomy" id="2490857"/>
    <lineage>
        <taxon>Bacteria</taxon>
        <taxon>Pseudomonadati</taxon>
        <taxon>Pseudomonadota</taxon>
        <taxon>Betaproteobacteria</taxon>
        <taxon>Burkholderiales</taxon>
        <taxon>Burkholderiaceae</taxon>
        <taxon>Lautropia</taxon>
    </lineage>
</organism>
<keyword evidence="3" id="KW-1185">Reference proteome</keyword>
<dbReference type="InterPro" id="IPR029058">
    <property type="entry name" value="AB_hydrolase_fold"/>
</dbReference>
<gene>
    <name evidence="2" type="ORF">EHV23_10765</name>
</gene>
<dbReference type="EMBL" id="RRUE01000002">
    <property type="protein sequence ID" value="RRN43874.1"/>
    <property type="molecule type" value="Genomic_DNA"/>
</dbReference>
<reference evidence="2 3" key="1">
    <citation type="submission" date="2018-11" db="EMBL/GenBank/DDBJ databases">
        <title>Genome sequencing of Lautropia sp. KCOM 2505 (= ChDC F240).</title>
        <authorList>
            <person name="Kook J.-K."/>
            <person name="Park S.-N."/>
            <person name="Lim Y.K."/>
        </authorList>
    </citation>
    <scope>NUCLEOTIDE SEQUENCE [LARGE SCALE GENOMIC DNA]</scope>
    <source>
        <strain evidence="2 3">KCOM 2505</strain>
    </source>
</reference>
<name>A0A3R8LPH2_9BURK</name>
<accession>A0A3R8LPH2</accession>
<evidence type="ECO:0000313" key="2">
    <source>
        <dbReference type="EMBL" id="RRN43874.1"/>
    </source>
</evidence>
<comment type="caution">
    <text evidence="2">The sequence shown here is derived from an EMBL/GenBank/DDBJ whole genome shotgun (WGS) entry which is preliminary data.</text>
</comment>
<protein>
    <recommendedName>
        <fullName evidence="4">Serine aminopeptidase S33 domain-containing protein</fullName>
    </recommendedName>
</protein>
<evidence type="ECO:0008006" key="4">
    <source>
        <dbReference type="Google" id="ProtNLM"/>
    </source>
</evidence>
<dbReference type="SUPFAM" id="SSF53474">
    <property type="entry name" value="alpha/beta-Hydrolases"/>
    <property type="match status" value="1"/>
</dbReference>
<dbReference type="Proteomes" id="UP000270261">
    <property type="component" value="Unassembled WGS sequence"/>
</dbReference>
<evidence type="ECO:0000313" key="3">
    <source>
        <dbReference type="Proteomes" id="UP000270261"/>
    </source>
</evidence>
<dbReference type="AlphaFoldDB" id="A0A3R8LPH2"/>
<feature type="region of interest" description="Disordered" evidence="1">
    <location>
        <begin position="131"/>
        <end position="170"/>
    </location>
</feature>
<dbReference type="Gene3D" id="3.40.50.1820">
    <property type="entry name" value="alpha/beta hydrolase"/>
    <property type="match status" value="1"/>
</dbReference>
<evidence type="ECO:0000256" key="1">
    <source>
        <dbReference type="SAM" id="MobiDB-lite"/>
    </source>
</evidence>
<sequence>MVPIDIPAGSGRRLAALYHPPSGAERGRGVLILNPLGQEAVRAHRLLRVLADRLARMGVHVLRFDFHGCGDSSGDDLDGEMKGWQLDALAAHQCLRQKAGTDAIGWLGIRLGFAVGWQAALRFGGHDGAPDTGALTGEATVPESQATGGQTTDRPVSGAGRSPRSRDTRLDMLTEGAPPDRLIGWDPVVQGQAYLDTLWQDHQAALRLAFSLPTVPDAQLKRQQAEADLSEAMGFALSPRLVRHIRRLDRQDWSTLPVQHVAALQANGALPWPEDRRPAGLTLVPVDVDFDWTSEEALNTPLVPDAALKRLLPWLSEGEFHG</sequence>
<dbReference type="RefSeq" id="WP_125096074.1">
    <property type="nucleotide sequence ID" value="NZ_RRUE01000002.1"/>
</dbReference>
<dbReference type="OrthoDB" id="5379975at2"/>
<feature type="compositionally biased region" description="Polar residues" evidence="1">
    <location>
        <begin position="142"/>
        <end position="154"/>
    </location>
</feature>
<proteinExistence type="predicted"/>